<dbReference type="AlphaFoldDB" id="A0A9X3S296"/>
<feature type="region of interest" description="Disordered" evidence="1">
    <location>
        <begin position="60"/>
        <end position="90"/>
    </location>
</feature>
<sequence length="119" mass="12337">MILFQVRNPIARVFLILVPLIIFAVMYFTVIKPSSDTANDAVRTTTQAVTQQLDQAKADTAAATKQATDATSPATQKTADDASAGVQKSVDDASKLTDCVAKAGADTGALADCQANFGG</sequence>
<evidence type="ECO:0000313" key="4">
    <source>
        <dbReference type="Proteomes" id="UP001149140"/>
    </source>
</evidence>
<feature type="compositionally biased region" description="Low complexity" evidence="1">
    <location>
        <begin position="60"/>
        <end position="71"/>
    </location>
</feature>
<accession>A0A9X3S296</accession>
<protein>
    <submittedName>
        <fullName evidence="3">Uncharacterized protein</fullName>
    </submittedName>
</protein>
<feature type="transmembrane region" description="Helical" evidence="2">
    <location>
        <begin position="12"/>
        <end position="30"/>
    </location>
</feature>
<evidence type="ECO:0000313" key="3">
    <source>
        <dbReference type="EMBL" id="MDA0162047.1"/>
    </source>
</evidence>
<dbReference type="EMBL" id="JAPDOD010000015">
    <property type="protein sequence ID" value="MDA0162047.1"/>
    <property type="molecule type" value="Genomic_DNA"/>
</dbReference>
<reference evidence="3" key="1">
    <citation type="submission" date="2022-10" db="EMBL/GenBank/DDBJ databases">
        <title>The WGS of Solirubrobacter ginsenosidimutans DSM 21036.</title>
        <authorList>
            <person name="Jiang Z."/>
        </authorList>
    </citation>
    <scope>NUCLEOTIDE SEQUENCE</scope>
    <source>
        <strain evidence="3">DSM 21036</strain>
    </source>
</reference>
<keyword evidence="2" id="KW-0472">Membrane</keyword>
<keyword evidence="2" id="KW-0812">Transmembrane</keyword>
<comment type="caution">
    <text evidence="3">The sequence shown here is derived from an EMBL/GenBank/DDBJ whole genome shotgun (WGS) entry which is preliminary data.</text>
</comment>
<evidence type="ECO:0000256" key="1">
    <source>
        <dbReference type="SAM" id="MobiDB-lite"/>
    </source>
</evidence>
<dbReference type="Proteomes" id="UP001149140">
    <property type="component" value="Unassembled WGS sequence"/>
</dbReference>
<keyword evidence="2" id="KW-1133">Transmembrane helix</keyword>
<keyword evidence="4" id="KW-1185">Reference proteome</keyword>
<proteinExistence type="predicted"/>
<organism evidence="3 4">
    <name type="scientific">Solirubrobacter ginsenosidimutans</name>
    <dbReference type="NCBI Taxonomy" id="490573"/>
    <lineage>
        <taxon>Bacteria</taxon>
        <taxon>Bacillati</taxon>
        <taxon>Actinomycetota</taxon>
        <taxon>Thermoleophilia</taxon>
        <taxon>Solirubrobacterales</taxon>
        <taxon>Solirubrobacteraceae</taxon>
        <taxon>Solirubrobacter</taxon>
    </lineage>
</organism>
<name>A0A9X3S296_9ACTN</name>
<dbReference type="RefSeq" id="WP_270041282.1">
    <property type="nucleotide sequence ID" value="NZ_JAPDOD010000015.1"/>
</dbReference>
<evidence type="ECO:0000256" key="2">
    <source>
        <dbReference type="SAM" id="Phobius"/>
    </source>
</evidence>
<gene>
    <name evidence="3" type="ORF">OM076_17375</name>
</gene>